<comment type="caution">
    <text evidence="2">The sequence shown here is derived from an EMBL/GenBank/DDBJ whole genome shotgun (WGS) entry which is preliminary data.</text>
</comment>
<name>A0AAE3GYS4_9CYAN</name>
<sequence>MNAVQPSRGNGQPPEKNRITPRKQRRQRQHSYPAMAGEIAAKLLVNVVLSAAAIAGLSQLLPYHLSQQVKLREVEAEVKRTQSRVNNLRNDFGNAFDPSQAKRVMQEQSYRVDPTQRQVVWQDPDRGNDN</sequence>
<feature type="region of interest" description="Disordered" evidence="1">
    <location>
        <begin position="1"/>
        <end position="33"/>
    </location>
</feature>
<keyword evidence="3" id="KW-1185">Reference proteome</keyword>
<dbReference type="RefSeq" id="WP_254015229.1">
    <property type="nucleotide sequence ID" value="NZ_JAMZMM010000636.1"/>
</dbReference>
<proteinExistence type="predicted"/>
<dbReference type="Proteomes" id="UP001204953">
    <property type="component" value="Unassembled WGS sequence"/>
</dbReference>
<reference evidence="2" key="1">
    <citation type="submission" date="2022-06" db="EMBL/GenBank/DDBJ databases">
        <title>New cyanobacteria of genus Symplocastrum in benthos of Lake Baikal.</title>
        <authorList>
            <person name="Sorokovikova E."/>
            <person name="Tikhonova I."/>
            <person name="Krasnopeev A."/>
            <person name="Evseev P."/>
            <person name="Gladkikh A."/>
            <person name="Belykh O."/>
        </authorList>
    </citation>
    <scope>NUCLEOTIDE SEQUENCE</scope>
    <source>
        <strain evidence="2">BBK-W-15</strain>
    </source>
</reference>
<feature type="compositionally biased region" description="Basic residues" evidence="1">
    <location>
        <begin position="19"/>
        <end position="29"/>
    </location>
</feature>
<dbReference type="EMBL" id="JAMZMM010000636">
    <property type="protein sequence ID" value="MCP2732522.1"/>
    <property type="molecule type" value="Genomic_DNA"/>
</dbReference>
<accession>A0AAE3GYS4</accession>
<protein>
    <submittedName>
        <fullName evidence="2">Uncharacterized protein</fullName>
    </submittedName>
</protein>
<dbReference type="AlphaFoldDB" id="A0AAE3GYS4"/>
<organism evidence="2 3">
    <name type="scientific">Limnofasciculus baicalensis BBK-W-15</name>
    <dbReference type="NCBI Taxonomy" id="2699891"/>
    <lineage>
        <taxon>Bacteria</taxon>
        <taxon>Bacillati</taxon>
        <taxon>Cyanobacteriota</taxon>
        <taxon>Cyanophyceae</taxon>
        <taxon>Coleofasciculales</taxon>
        <taxon>Coleofasciculaceae</taxon>
        <taxon>Limnofasciculus</taxon>
        <taxon>Limnofasciculus baicalensis</taxon>
    </lineage>
</organism>
<evidence type="ECO:0000313" key="2">
    <source>
        <dbReference type="EMBL" id="MCP2732522.1"/>
    </source>
</evidence>
<gene>
    <name evidence="2" type="ORF">NJ959_29250</name>
</gene>
<evidence type="ECO:0000313" key="3">
    <source>
        <dbReference type="Proteomes" id="UP001204953"/>
    </source>
</evidence>
<evidence type="ECO:0000256" key="1">
    <source>
        <dbReference type="SAM" id="MobiDB-lite"/>
    </source>
</evidence>
<feature type="compositionally biased region" description="Polar residues" evidence="1">
    <location>
        <begin position="1"/>
        <end position="10"/>
    </location>
</feature>